<evidence type="ECO:0000313" key="2">
    <source>
        <dbReference type="EMBL" id="WXA98470.1"/>
    </source>
</evidence>
<reference evidence="2 3" key="1">
    <citation type="submission" date="2021-12" db="EMBL/GenBank/DDBJ databases">
        <title>Discovery of the Pendulisporaceae a myxobacterial family with distinct sporulation behavior and unique specialized metabolism.</title>
        <authorList>
            <person name="Garcia R."/>
            <person name="Popoff A."/>
            <person name="Bader C.D."/>
            <person name="Loehr J."/>
            <person name="Walesch S."/>
            <person name="Walt C."/>
            <person name="Boldt J."/>
            <person name="Bunk B."/>
            <person name="Haeckl F.J.F.P.J."/>
            <person name="Gunesch A.P."/>
            <person name="Birkelbach J."/>
            <person name="Nuebel U."/>
            <person name="Pietschmann T."/>
            <person name="Bach T."/>
            <person name="Mueller R."/>
        </authorList>
    </citation>
    <scope>NUCLEOTIDE SEQUENCE [LARGE SCALE GENOMIC DNA]</scope>
    <source>
        <strain evidence="2 3">MSr12523</strain>
    </source>
</reference>
<dbReference type="PROSITE" id="PS51257">
    <property type="entry name" value="PROKAR_LIPOPROTEIN"/>
    <property type="match status" value="1"/>
</dbReference>
<organism evidence="2 3">
    <name type="scientific">Pendulispora brunnea</name>
    <dbReference type="NCBI Taxonomy" id="2905690"/>
    <lineage>
        <taxon>Bacteria</taxon>
        <taxon>Pseudomonadati</taxon>
        <taxon>Myxococcota</taxon>
        <taxon>Myxococcia</taxon>
        <taxon>Myxococcales</taxon>
        <taxon>Sorangiineae</taxon>
        <taxon>Pendulisporaceae</taxon>
        <taxon>Pendulispora</taxon>
    </lineage>
</organism>
<dbReference type="Proteomes" id="UP001379533">
    <property type="component" value="Chromosome"/>
</dbReference>
<dbReference type="RefSeq" id="WP_394849081.1">
    <property type="nucleotide sequence ID" value="NZ_CP089982.1"/>
</dbReference>
<feature type="chain" id="PRO_5047157148" evidence="1">
    <location>
        <begin position="31"/>
        <end position="585"/>
    </location>
</feature>
<evidence type="ECO:0000313" key="3">
    <source>
        <dbReference type="Proteomes" id="UP001379533"/>
    </source>
</evidence>
<evidence type="ECO:0000256" key="1">
    <source>
        <dbReference type="SAM" id="SignalP"/>
    </source>
</evidence>
<sequence>MMKITMSAGKTTAFVACALALSCAPGPALFVHTARIGQASQPEMGQPVSFGNITRPDQAGHPKSDFALLSNQEDWDLFFADHPQHAQSRSVDFKRHVVLASYVAEPDASQLETTQVIDNGSAFHVYMREVFPGDGCKPHMGQRAYELITLPKSKKPVHVHVDSVRGAACGASVGATMACHLNSDPKWGGGNLVAKAGDVVECKASIQAGGRLVVDRTWLLTEAPKGSVTKLQFQDGGASVRFPVDVFGRYRVRVEVTDEDSKRGVAQTLVDAAVGEGTFVEMAWSNFELSSDASKFPKVELHATDVPGAPAAKHDCSVVTGGVDRPAWCEVQTHAASTLLRLHKEPPGRFAVHVKYVSERTDASPVLCVRTLSGGAVVTEGCDAVSRKAGAVWDLGMMDEASGGFDGRAILGKNGVANIELDQSLPAGVLALPDLERRYVARYYFDAQPAEGFRLAVTGGAAAPEVWAIVADGPYAEWDRKFGPGPAPPAISKAAVVAARAGAKVKLIVIESPRVTTKQGLGVGSSLADITAKLGPKSPFPVAALFGKDECAVSDGNVRFSFATCEEARAGGRVTRVVMGTPTPK</sequence>
<proteinExistence type="predicted"/>
<keyword evidence="1" id="KW-0732">Signal</keyword>
<dbReference type="EMBL" id="CP089982">
    <property type="protein sequence ID" value="WXA98470.1"/>
    <property type="molecule type" value="Genomic_DNA"/>
</dbReference>
<accession>A0ABZ2KLI4</accession>
<protein>
    <submittedName>
        <fullName evidence="2">Uncharacterized protein</fullName>
    </submittedName>
</protein>
<feature type="signal peptide" evidence="1">
    <location>
        <begin position="1"/>
        <end position="30"/>
    </location>
</feature>
<gene>
    <name evidence="2" type="ORF">LZC95_16725</name>
</gene>
<name>A0ABZ2KLI4_9BACT</name>
<keyword evidence="3" id="KW-1185">Reference proteome</keyword>